<feature type="coiled-coil region" evidence="1">
    <location>
        <begin position="250"/>
        <end position="277"/>
    </location>
</feature>
<keyword evidence="1" id="KW-0175">Coiled coil</keyword>
<accession>A0A699H343</accession>
<protein>
    <submittedName>
        <fullName evidence="3">Probable serine/threonine-protein kinase roco5 isoform X1</fullName>
    </submittedName>
</protein>
<keyword evidence="3" id="KW-0418">Kinase</keyword>
<evidence type="ECO:0000313" key="3">
    <source>
        <dbReference type="EMBL" id="GEX21681.1"/>
    </source>
</evidence>
<evidence type="ECO:0000256" key="1">
    <source>
        <dbReference type="SAM" id="Coils"/>
    </source>
</evidence>
<dbReference type="GO" id="GO:0016301">
    <property type="term" value="F:kinase activity"/>
    <property type="evidence" value="ECO:0007669"/>
    <property type="project" value="UniProtKB-KW"/>
</dbReference>
<proteinExistence type="predicted"/>
<feature type="region of interest" description="Disordered" evidence="2">
    <location>
        <begin position="76"/>
        <end position="97"/>
    </location>
</feature>
<comment type="caution">
    <text evidence="3">The sequence shown here is derived from an EMBL/GenBank/DDBJ whole genome shotgun (WGS) entry which is preliminary data.</text>
</comment>
<dbReference type="EMBL" id="BKCJ010095749">
    <property type="protein sequence ID" value="GEX21681.1"/>
    <property type="molecule type" value="Genomic_DNA"/>
</dbReference>
<organism evidence="3">
    <name type="scientific">Tanacetum cinerariifolium</name>
    <name type="common">Dalmatian daisy</name>
    <name type="synonym">Chrysanthemum cinerariifolium</name>
    <dbReference type="NCBI Taxonomy" id="118510"/>
    <lineage>
        <taxon>Eukaryota</taxon>
        <taxon>Viridiplantae</taxon>
        <taxon>Streptophyta</taxon>
        <taxon>Embryophyta</taxon>
        <taxon>Tracheophyta</taxon>
        <taxon>Spermatophyta</taxon>
        <taxon>Magnoliopsida</taxon>
        <taxon>eudicotyledons</taxon>
        <taxon>Gunneridae</taxon>
        <taxon>Pentapetalae</taxon>
        <taxon>asterids</taxon>
        <taxon>campanulids</taxon>
        <taxon>Asterales</taxon>
        <taxon>Asteraceae</taxon>
        <taxon>Asteroideae</taxon>
        <taxon>Anthemideae</taxon>
        <taxon>Anthemidinae</taxon>
        <taxon>Tanacetum</taxon>
    </lineage>
</organism>
<feature type="non-terminal residue" evidence="3">
    <location>
        <position position="1"/>
    </location>
</feature>
<keyword evidence="3" id="KW-0808">Transferase</keyword>
<name>A0A699H343_TANCI</name>
<sequence>ANGGMNKVLNVKPDHILVPHNLQVTDHISSAITATNLTSVSNTFTRQLSSNHVEKNLAEPALNSLRIVENQHYANTGKENGEQGNNKPWVNNPESSLTDLLPGLSDTASHESSGQLLSSCQMGTIDQMHMLISSGEFNPSVGASHRREVSLMDEDFFDYTNREASNVGHEEYYRTLNLRVDNQLDYGSGTLHHQSGCNVCCDNDLDVLGVEFGLVSEWEGLELEASADPGEVFDTLLCLRDDVPAEVARLGDLNDCITQAEEQIETKEEHVHLMKAKANDGWGWVGVSVSNKRRLVADLEALGEVEGAAKSLEYMRAIVGGDAVTLGELEALWARAQVGAALKAGLWLIWKCKSFVSIVTVLSVTMGLSIYSMFEEQKLILYCRGSVDEDYRLGRQINRVAAVVYNVEIQLKDQENMAQMNASKKELFIKKLDGLSKQSYQRTFFDFAAFTFILVRATHNVLESRRTLGSLRANSQYHAELQAVGLTDRSLVSSQAGISGGCQMRRFATLLHRVLSSGSLGSPSPKSFVIRAATSMTVGEFYCFDLVLLDNRRNSTLAVASTLLASRILIKLPTIIPSTPSSLWDIGRMELIGLRKMAKKFNTSNAKRTKSVMLSNGAALYIMDKLSEAAGSSLLEDKMKVVFSRARESDEAFIDHLRELCSALRPLEYMREMVAHDSARVGVLEQLFTGAHVGMRLKAGYAAEMEETG</sequence>
<reference evidence="3" key="1">
    <citation type="journal article" date="2019" name="Sci. Rep.">
        <title>Draft genome of Tanacetum cinerariifolium, the natural source of mosquito coil.</title>
        <authorList>
            <person name="Yamashiro T."/>
            <person name="Shiraishi A."/>
            <person name="Satake H."/>
            <person name="Nakayama K."/>
        </authorList>
    </citation>
    <scope>NUCLEOTIDE SEQUENCE</scope>
</reference>
<dbReference type="AlphaFoldDB" id="A0A699H343"/>
<gene>
    <name evidence="3" type="ORF">Tci_293656</name>
</gene>
<evidence type="ECO:0000256" key="2">
    <source>
        <dbReference type="SAM" id="MobiDB-lite"/>
    </source>
</evidence>